<name>A0A2Z4NDM3_9BACT</name>
<feature type="region of interest" description="Disordered" evidence="2">
    <location>
        <begin position="202"/>
        <end position="249"/>
    </location>
</feature>
<evidence type="ECO:0000313" key="5">
    <source>
        <dbReference type="Proteomes" id="UP000250218"/>
    </source>
</evidence>
<evidence type="ECO:0000313" key="4">
    <source>
        <dbReference type="EMBL" id="AWX69694.1"/>
    </source>
</evidence>
<keyword evidence="3" id="KW-0472">Membrane</keyword>
<accession>A0A2Z4NDM3</accession>
<gene>
    <name evidence="4" type="ORF">DP065_02985</name>
</gene>
<evidence type="ECO:0000256" key="3">
    <source>
        <dbReference type="SAM" id="Phobius"/>
    </source>
</evidence>
<feature type="compositionally biased region" description="Polar residues" evidence="2">
    <location>
        <begin position="205"/>
        <end position="219"/>
    </location>
</feature>
<dbReference type="EMBL" id="CP030140">
    <property type="protein sequence ID" value="AWX69694.1"/>
    <property type="molecule type" value="Genomic_DNA"/>
</dbReference>
<proteinExistence type="predicted"/>
<keyword evidence="5" id="KW-1185">Reference proteome</keyword>
<dbReference type="KEGG" id="mane:DP065_02985"/>
<evidence type="ECO:0000256" key="2">
    <source>
        <dbReference type="SAM" id="MobiDB-lite"/>
    </source>
</evidence>
<keyword evidence="3" id="KW-0812">Transmembrane</keyword>
<evidence type="ECO:0000256" key="1">
    <source>
        <dbReference type="SAM" id="Coils"/>
    </source>
</evidence>
<reference evidence="5" key="1">
    <citation type="submission" date="2018-06" db="EMBL/GenBank/DDBJ databases">
        <title>Complete genome sequences of Mycoplasma anatis, M. anseris and M. cloacale type strains.</title>
        <authorList>
            <person name="Grozner D."/>
            <person name="Forro B."/>
            <person name="Sulyok K.M."/>
            <person name="Marton S."/>
            <person name="Kreizinger Z."/>
            <person name="Banyai K."/>
            <person name="Gyuranecz M."/>
        </authorList>
    </citation>
    <scope>NUCLEOTIDE SEQUENCE [LARGE SCALE GENOMIC DNA]</scope>
    <source>
        <strain evidence="5">ATCC 49234</strain>
    </source>
</reference>
<feature type="transmembrane region" description="Helical" evidence="3">
    <location>
        <begin position="12"/>
        <end position="32"/>
    </location>
</feature>
<dbReference type="RefSeq" id="WP_033178929.1">
    <property type="nucleotide sequence ID" value="NZ_CP030140.1"/>
</dbReference>
<feature type="coiled-coil region" evidence="1">
    <location>
        <begin position="31"/>
        <end position="165"/>
    </location>
</feature>
<feature type="compositionally biased region" description="Acidic residues" evidence="2">
    <location>
        <begin position="220"/>
        <end position="240"/>
    </location>
</feature>
<dbReference type="AlphaFoldDB" id="A0A2Z4NDM3"/>
<keyword evidence="1" id="KW-0175">Coiled coil</keyword>
<dbReference type="Proteomes" id="UP000250218">
    <property type="component" value="Chromosome"/>
</dbReference>
<keyword evidence="3" id="KW-1133">Transmembrane helix</keyword>
<sequence>MNWANIKDIAIFFVPIISILTSMIVAAFVKIYNAKNNVKLLTEKLETAIKEAREKEAELKQALVERDKLIMDLRVQLETAKDTLSRYAKKLEAYKENKLTPYMEETEKQTAKYQNENKALNEKLNEVNALIENFKIKEENALHRINDLVAENLKLKTELKDHNNVVESAKKIASLIKEIPLPSSNTSNEANKPILEPLKEETIKPLSTTETVANNASNETIEDLPEPEDASYYEEETAKEEEEKRIVVH</sequence>
<protein>
    <submittedName>
        <fullName evidence="4">Uncharacterized protein</fullName>
    </submittedName>
</protein>
<organism evidence="4 5">
    <name type="scientific">[Mycoplasma] anseris</name>
    <dbReference type="NCBI Taxonomy" id="92400"/>
    <lineage>
        <taxon>Bacteria</taxon>
        <taxon>Bacillati</taxon>
        <taxon>Mycoplasmatota</taxon>
        <taxon>Mycoplasmoidales</taxon>
        <taxon>Metamycoplasmataceae</taxon>
        <taxon>Metamycoplasma</taxon>
    </lineage>
</organism>